<evidence type="ECO:0000313" key="7">
    <source>
        <dbReference type="Proteomes" id="UP000054826"/>
    </source>
</evidence>
<sequence length="178" mass="20391">LYVFVWCDCVVYFQQIINWCQFQLKMSAELSNIESLEKLLGMVQGIKEMKKIIKKLKTVAFADRLNSSSPCGKIRLMLTMQWLMNALFACLMRSQGIDPTNSVLKQHLLRIKGRFESIKLIEDMHKRPTVNVGAFKRLLRSALWNPVNRPLKQISAGDDDAECSGIPKKICKTEIAEN</sequence>
<evidence type="ECO:0000313" key="4">
    <source>
        <dbReference type="EMBL" id="KRZ29353.1"/>
    </source>
</evidence>
<dbReference type="GO" id="GO:0005737">
    <property type="term" value="C:cytoplasm"/>
    <property type="evidence" value="ECO:0007669"/>
    <property type="project" value="UniProtKB-SubCell"/>
</dbReference>
<feature type="non-terminal residue" evidence="4">
    <location>
        <position position="1"/>
    </location>
</feature>
<dbReference type="EMBL" id="JYDS01000150">
    <property type="protein sequence ID" value="KRZ23239.1"/>
    <property type="molecule type" value="Genomic_DNA"/>
</dbReference>
<keyword evidence="1" id="KW-0694">RNA-binding</keyword>
<keyword evidence="1" id="KW-0539">Nucleus</keyword>
<dbReference type="Proteomes" id="UP000054805">
    <property type="component" value="Unassembled WGS sequence"/>
</dbReference>
<keyword evidence="1" id="KW-0238">DNA-binding</keyword>
<comment type="caution">
    <text evidence="4">The sequence shown here is derived from an EMBL/GenBank/DDBJ whole genome shotgun (WGS) entry which is preliminary data.</text>
</comment>
<keyword evidence="6" id="KW-1185">Reference proteome</keyword>
<comment type="subcellular location">
    <subcellularLocation>
        <location evidence="1">Cytoplasm</location>
    </subcellularLocation>
    <subcellularLocation>
        <location evidence="1">Nucleus</location>
        <location evidence="1">Nucleolus</location>
    </subcellularLocation>
    <subcellularLocation>
        <location evidence="1">Nucleus</location>
    </subcellularLocation>
</comment>
<reference evidence="5 6" key="1">
    <citation type="submission" date="2015-01" db="EMBL/GenBank/DDBJ databases">
        <title>Evolution of Trichinella species and genotypes.</title>
        <authorList>
            <person name="Korhonen P.K."/>
            <person name="Edoardo P."/>
            <person name="Giuseppe L.R."/>
            <person name="Gasser R.B."/>
        </authorList>
    </citation>
    <scope>NUCLEOTIDE SEQUENCE [LARGE SCALE GENOMIC DNA]</scope>
    <source>
        <strain evidence="2">ISS13</strain>
        <strain evidence="4">ISS176</strain>
        <strain evidence="3">ISS588</strain>
    </source>
</reference>
<dbReference type="GO" id="GO:0005730">
    <property type="term" value="C:nucleolus"/>
    <property type="evidence" value="ECO:0007669"/>
    <property type="project" value="UniProtKB-SubCell"/>
</dbReference>
<gene>
    <name evidence="4" type="primary">c1d</name>
    <name evidence="2" type="ORF">T4A_1679</name>
    <name evidence="3" type="ORF">T4B_13470</name>
    <name evidence="4" type="ORF">T4C_12979</name>
</gene>
<protein>
    <recommendedName>
        <fullName evidence="1">Nuclear nucleic acid-binding protein C1D</fullName>
    </recommendedName>
</protein>
<dbReference type="GO" id="GO:0000178">
    <property type="term" value="C:exosome (RNase complex)"/>
    <property type="evidence" value="ECO:0007669"/>
    <property type="project" value="TreeGrafter"/>
</dbReference>
<comment type="function">
    <text evidence="1">Plays a role in the recruitment of the exosome to pre-rRNA to mediate the 3'-5' end processing of the 5.8S rRNA.</text>
</comment>
<dbReference type="PANTHER" id="PTHR15341">
    <property type="entry name" value="SUN-COR STEROID HORMONE RECEPTOR CO-REPRESSOR"/>
    <property type="match status" value="1"/>
</dbReference>
<evidence type="ECO:0000256" key="1">
    <source>
        <dbReference type="RuleBase" id="RU368003"/>
    </source>
</evidence>
<name>A0A0V1J324_TRIPS</name>
<dbReference type="EMBL" id="JYDR01000140">
    <property type="protein sequence ID" value="KRY67330.1"/>
    <property type="molecule type" value="Genomic_DNA"/>
</dbReference>
<dbReference type="EMBL" id="JYDV01000141">
    <property type="protein sequence ID" value="KRZ29353.1"/>
    <property type="molecule type" value="Genomic_DNA"/>
</dbReference>
<proteinExistence type="inferred from homology"/>
<evidence type="ECO:0000313" key="3">
    <source>
        <dbReference type="EMBL" id="KRZ23239.1"/>
    </source>
</evidence>
<organism evidence="4 7">
    <name type="scientific">Trichinella pseudospiralis</name>
    <name type="common">Parasitic roundworm</name>
    <dbReference type="NCBI Taxonomy" id="6337"/>
    <lineage>
        <taxon>Eukaryota</taxon>
        <taxon>Metazoa</taxon>
        <taxon>Ecdysozoa</taxon>
        <taxon>Nematoda</taxon>
        <taxon>Enoplea</taxon>
        <taxon>Dorylaimia</taxon>
        <taxon>Trichinellida</taxon>
        <taxon>Trichinellidae</taxon>
        <taxon>Trichinella</taxon>
    </lineage>
</organism>
<comment type="subunit">
    <text evidence="1">Monomer and homodimer.</text>
</comment>
<comment type="similarity">
    <text evidence="1">Belongs to the C1D family.</text>
</comment>
<keyword evidence="1" id="KW-0963">Cytoplasm</keyword>
<dbReference type="GO" id="GO:0003677">
    <property type="term" value="F:DNA binding"/>
    <property type="evidence" value="ECO:0007669"/>
    <property type="project" value="UniProtKB-KW"/>
</dbReference>
<evidence type="ECO:0000313" key="2">
    <source>
        <dbReference type="EMBL" id="KRY67330.1"/>
    </source>
</evidence>
<dbReference type="AlphaFoldDB" id="A0A0V1J324"/>
<dbReference type="InterPro" id="IPR011082">
    <property type="entry name" value="Exosome-assoc_fac/DNA_repair"/>
</dbReference>
<evidence type="ECO:0000313" key="6">
    <source>
        <dbReference type="Proteomes" id="UP000054805"/>
    </source>
</evidence>
<dbReference type="Proteomes" id="UP000054632">
    <property type="component" value="Unassembled WGS sequence"/>
</dbReference>
<evidence type="ECO:0000313" key="5">
    <source>
        <dbReference type="Proteomes" id="UP000054632"/>
    </source>
</evidence>
<keyword evidence="1" id="KW-0698">rRNA processing</keyword>
<dbReference type="GO" id="GO:0010468">
    <property type="term" value="P:regulation of gene expression"/>
    <property type="evidence" value="ECO:0007669"/>
    <property type="project" value="TreeGrafter"/>
</dbReference>
<dbReference type="Proteomes" id="UP000054826">
    <property type="component" value="Unassembled WGS sequence"/>
</dbReference>
<dbReference type="GO" id="GO:0003723">
    <property type="term" value="F:RNA binding"/>
    <property type="evidence" value="ECO:0007669"/>
    <property type="project" value="UniProtKB-UniRule"/>
</dbReference>
<dbReference type="PANTHER" id="PTHR15341:SF3">
    <property type="entry name" value="NUCLEAR NUCLEIC ACID-BINDING PROTEIN C1D"/>
    <property type="match status" value="1"/>
</dbReference>
<accession>A0A0V1J324</accession>
<dbReference type="GO" id="GO:0000460">
    <property type="term" value="P:maturation of 5.8S rRNA"/>
    <property type="evidence" value="ECO:0007669"/>
    <property type="project" value="TreeGrafter"/>
</dbReference>